<organism evidence="1 2">
    <name type="scientific">Leptospira borgpetersenii serovar Hardjo-bovis str. Sponselee</name>
    <dbReference type="NCBI Taxonomy" id="1303729"/>
    <lineage>
        <taxon>Bacteria</taxon>
        <taxon>Pseudomonadati</taxon>
        <taxon>Spirochaetota</taxon>
        <taxon>Spirochaetia</taxon>
        <taxon>Leptospirales</taxon>
        <taxon>Leptospiraceae</taxon>
        <taxon>Leptospira</taxon>
    </lineage>
</organism>
<gene>
    <name evidence="1" type="ORF">LEP1GSC016_2540</name>
</gene>
<dbReference type="PATRIC" id="fig|1218567.3.peg.1516"/>
<dbReference type="EMBL" id="ANMU01000060">
    <property type="protein sequence ID" value="EMJ82806.1"/>
    <property type="molecule type" value="Genomic_DNA"/>
</dbReference>
<dbReference type="AlphaFoldDB" id="M6BW99"/>
<name>M6BW99_LEPBO</name>
<accession>M6BW99</accession>
<dbReference type="Proteomes" id="UP000011873">
    <property type="component" value="Unassembled WGS sequence"/>
</dbReference>
<protein>
    <submittedName>
        <fullName evidence="1">Uncharacterized protein</fullName>
    </submittedName>
</protein>
<comment type="caution">
    <text evidence="1">The sequence shown here is derived from an EMBL/GenBank/DDBJ whole genome shotgun (WGS) entry which is preliminary data.</text>
</comment>
<evidence type="ECO:0000313" key="2">
    <source>
        <dbReference type="Proteomes" id="UP000011873"/>
    </source>
</evidence>
<evidence type="ECO:0000313" key="1">
    <source>
        <dbReference type="EMBL" id="EMJ82806.1"/>
    </source>
</evidence>
<sequence length="82" mass="9357">MDYHDYVIKDGEFVGKFEEMYSSCDDPWYQTKHENVLGCTSKLVSASYILKFGVKEIIEFGCGLGFYTSFLRDFTGAKVGRS</sequence>
<proteinExistence type="predicted"/>
<reference evidence="1 2" key="1">
    <citation type="submission" date="2013-01" db="EMBL/GenBank/DDBJ databases">
        <authorList>
            <person name="Harkins D.M."/>
            <person name="Durkin A.S."/>
            <person name="Brinkac L.M."/>
            <person name="Haft D.H."/>
            <person name="Selengut J.D."/>
            <person name="Sanka R."/>
            <person name="DePew J."/>
            <person name="Purushe J."/>
            <person name="Galloway R.L."/>
            <person name="Vinetz J.M."/>
            <person name="Sutton G.G."/>
            <person name="Nierman W.C."/>
            <person name="Fouts D.E."/>
        </authorList>
    </citation>
    <scope>NUCLEOTIDE SEQUENCE [LARGE SCALE GENOMIC DNA]</scope>
    <source>
        <strain evidence="1 2">Sponselee CDC</strain>
    </source>
</reference>